<organism evidence="1 2">
    <name type="scientific">Lepraria finkii</name>
    <dbReference type="NCBI Taxonomy" id="1340010"/>
    <lineage>
        <taxon>Eukaryota</taxon>
        <taxon>Fungi</taxon>
        <taxon>Dikarya</taxon>
        <taxon>Ascomycota</taxon>
        <taxon>Pezizomycotina</taxon>
        <taxon>Lecanoromycetes</taxon>
        <taxon>OSLEUM clade</taxon>
        <taxon>Lecanoromycetidae</taxon>
        <taxon>Lecanorales</taxon>
        <taxon>Lecanorineae</taxon>
        <taxon>Stereocaulaceae</taxon>
        <taxon>Lepraria</taxon>
    </lineage>
</organism>
<keyword evidence="2" id="KW-1185">Reference proteome</keyword>
<accession>A0ABR4BLN9</accession>
<protein>
    <submittedName>
        <fullName evidence="1">Uncharacterized protein</fullName>
    </submittedName>
</protein>
<reference evidence="1 2" key="1">
    <citation type="submission" date="2024-09" db="EMBL/GenBank/DDBJ databases">
        <title>Rethinking Asexuality: The Enigmatic Case of Functional Sexual Genes in Lepraria (Stereocaulaceae).</title>
        <authorList>
            <person name="Doellman M."/>
            <person name="Sun Y."/>
            <person name="Barcenas-Pena A."/>
            <person name="Lumbsch H.T."/>
            <person name="Grewe F."/>
        </authorList>
    </citation>
    <scope>NUCLEOTIDE SEQUENCE [LARGE SCALE GENOMIC DNA]</scope>
    <source>
        <strain evidence="1 2">Grewe 0041</strain>
    </source>
</reference>
<comment type="caution">
    <text evidence="1">The sequence shown here is derived from an EMBL/GenBank/DDBJ whole genome shotgun (WGS) entry which is preliminary data.</text>
</comment>
<gene>
    <name evidence="1" type="ORF">ABVK25_001568</name>
</gene>
<evidence type="ECO:0000313" key="1">
    <source>
        <dbReference type="EMBL" id="KAL2057951.1"/>
    </source>
</evidence>
<name>A0ABR4BLN9_9LECA</name>
<dbReference type="Proteomes" id="UP001590951">
    <property type="component" value="Unassembled WGS sequence"/>
</dbReference>
<dbReference type="EMBL" id="JBHFEH010000003">
    <property type="protein sequence ID" value="KAL2057951.1"/>
    <property type="molecule type" value="Genomic_DNA"/>
</dbReference>
<proteinExistence type="predicted"/>
<evidence type="ECO:0000313" key="2">
    <source>
        <dbReference type="Proteomes" id="UP001590951"/>
    </source>
</evidence>
<sequence length="110" mass="12172">MSYLERSLLLCCNPPLKNNSRIPTQLRQPTHHAPPHHPPSPLTILLLTTLTLALWDDGYGKGADIRDAHFSTVLGNEGFYAPSVYKSVIQGTDHIATANPGFWTHWVLCG</sequence>